<evidence type="ECO:0000259" key="13">
    <source>
        <dbReference type="PROSITE" id="PS50885"/>
    </source>
</evidence>
<dbReference type="PANTHER" id="PTHR43531">
    <property type="entry name" value="PROTEIN ICFG"/>
    <property type="match status" value="1"/>
</dbReference>
<dbReference type="FunFam" id="1.10.287.950:FF:000001">
    <property type="entry name" value="Methyl-accepting chemotaxis sensory transducer"/>
    <property type="match status" value="1"/>
</dbReference>
<dbReference type="InterPro" id="IPR000014">
    <property type="entry name" value="PAS"/>
</dbReference>
<evidence type="ECO:0000313" key="14">
    <source>
        <dbReference type="EMBL" id="QIM50656.1"/>
    </source>
</evidence>
<dbReference type="Pfam" id="PF00672">
    <property type="entry name" value="HAMP"/>
    <property type="match status" value="1"/>
</dbReference>
<dbReference type="NCBIfam" id="TIGR00229">
    <property type="entry name" value="sensory_box"/>
    <property type="match status" value="1"/>
</dbReference>
<comment type="similarity">
    <text evidence="9">Belongs to the methyl-accepting chemotaxis (MCP) protein family.</text>
</comment>
<keyword evidence="15" id="KW-1185">Reference proteome</keyword>
<evidence type="ECO:0000256" key="6">
    <source>
        <dbReference type="ARBA" id="ARBA00022692"/>
    </source>
</evidence>
<name>A0A6G8IC95_9BURK</name>
<dbReference type="Pfam" id="PF08447">
    <property type="entry name" value="PAS_3"/>
    <property type="match status" value="1"/>
</dbReference>
<dbReference type="RefSeq" id="WP_166222826.1">
    <property type="nucleotide sequence ID" value="NZ_CP049989.1"/>
</dbReference>
<evidence type="ECO:0000256" key="7">
    <source>
        <dbReference type="ARBA" id="ARBA00022989"/>
    </source>
</evidence>
<dbReference type="PRINTS" id="PR00260">
    <property type="entry name" value="CHEMTRNSDUCR"/>
</dbReference>
<evidence type="ECO:0000256" key="5">
    <source>
        <dbReference type="ARBA" id="ARBA00022519"/>
    </source>
</evidence>
<keyword evidence="4" id="KW-0145">Chemotaxis</keyword>
<dbReference type="InterPro" id="IPR004090">
    <property type="entry name" value="Chemotax_Me-accpt_rcpt"/>
</dbReference>
<keyword evidence="5" id="KW-0997">Cell inner membrane</keyword>
<feature type="domain" description="PAS" evidence="12">
    <location>
        <begin position="25"/>
        <end position="60"/>
    </location>
</feature>
<keyword evidence="3" id="KW-0488">Methylation</keyword>
<dbReference type="GO" id="GO:0005886">
    <property type="term" value="C:plasma membrane"/>
    <property type="evidence" value="ECO:0007669"/>
    <property type="project" value="UniProtKB-SubCell"/>
</dbReference>
<keyword evidence="6" id="KW-0812">Transmembrane</keyword>
<gene>
    <name evidence="14" type="ORF">G9Q37_00175</name>
</gene>
<dbReference type="GO" id="GO:0007165">
    <property type="term" value="P:signal transduction"/>
    <property type="evidence" value="ECO:0007669"/>
    <property type="project" value="UniProtKB-KW"/>
</dbReference>
<evidence type="ECO:0000256" key="2">
    <source>
        <dbReference type="ARBA" id="ARBA00022475"/>
    </source>
</evidence>
<dbReference type="InterPro" id="IPR013655">
    <property type="entry name" value="PAS_fold_3"/>
</dbReference>
<keyword evidence="7" id="KW-1133">Transmembrane helix</keyword>
<dbReference type="Gene3D" id="3.30.450.20">
    <property type="entry name" value="PAS domain"/>
    <property type="match status" value="1"/>
</dbReference>
<evidence type="ECO:0000259" key="12">
    <source>
        <dbReference type="PROSITE" id="PS50112"/>
    </source>
</evidence>
<dbReference type="InterPro" id="IPR051310">
    <property type="entry name" value="MCP_chemotaxis"/>
</dbReference>
<organism evidence="14 15">
    <name type="scientific">Hydrogenophaga crocea</name>
    <dbReference type="NCBI Taxonomy" id="2716225"/>
    <lineage>
        <taxon>Bacteria</taxon>
        <taxon>Pseudomonadati</taxon>
        <taxon>Pseudomonadota</taxon>
        <taxon>Betaproteobacteria</taxon>
        <taxon>Burkholderiales</taxon>
        <taxon>Comamonadaceae</taxon>
        <taxon>Hydrogenophaga</taxon>
    </lineage>
</organism>
<accession>A0A6G8IC95</accession>
<evidence type="ECO:0000256" key="3">
    <source>
        <dbReference type="ARBA" id="ARBA00022481"/>
    </source>
</evidence>
<keyword evidence="8" id="KW-0472">Membrane</keyword>
<dbReference type="GO" id="GO:0052131">
    <property type="term" value="P:positive aerotaxis"/>
    <property type="evidence" value="ECO:0007669"/>
    <property type="project" value="UniProtKB-ARBA"/>
</dbReference>
<dbReference type="SMART" id="SM00283">
    <property type="entry name" value="MA"/>
    <property type="match status" value="1"/>
</dbReference>
<dbReference type="CDD" id="cd00130">
    <property type="entry name" value="PAS"/>
    <property type="match status" value="1"/>
</dbReference>
<dbReference type="PANTHER" id="PTHR43531:SF7">
    <property type="entry name" value="AEROTAXIS RECEPTOR"/>
    <property type="match status" value="1"/>
</dbReference>
<dbReference type="PROSITE" id="PS50111">
    <property type="entry name" value="CHEMOTAXIS_TRANSDUC_2"/>
    <property type="match status" value="1"/>
</dbReference>
<dbReference type="GO" id="GO:0004888">
    <property type="term" value="F:transmembrane signaling receptor activity"/>
    <property type="evidence" value="ECO:0007669"/>
    <property type="project" value="InterPro"/>
</dbReference>
<dbReference type="InterPro" id="IPR003660">
    <property type="entry name" value="HAMP_dom"/>
</dbReference>
<dbReference type="Pfam" id="PF00015">
    <property type="entry name" value="MCPsignal"/>
    <property type="match status" value="1"/>
</dbReference>
<evidence type="ECO:0000256" key="1">
    <source>
        <dbReference type="ARBA" id="ARBA00004429"/>
    </source>
</evidence>
<evidence type="ECO:0000256" key="9">
    <source>
        <dbReference type="ARBA" id="ARBA00029447"/>
    </source>
</evidence>
<evidence type="ECO:0000256" key="8">
    <source>
        <dbReference type="ARBA" id="ARBA00023136"/>
    </source>
</evidence>
<reference evidence="14 15" key="1">
    <citation type="submission" date="2020-03" db="EMBL/GenBank/DDBJ databases">
        <title>Hydrogenophaga sp. nov. isolated from cyanobacterial mat.</title>
        <authorList>
            <person name="Thorat V."/>
            <person name="Kirdat K."/>
            <person name="Tiwarekar B."/>
            <person name="Costa E.D."/>
            <person name="Yadav A."/>
        </authorList>
    </citation>
    <scope>NUCLEOTIDE SEQUENCE [LARGE SCALE GENOMIC DNA]</scope>
    <source>
        <strain evidence="14 15">BA0156</strain>
    </source>
</reference>
<keyword evidence="10" id="KW-0807">Transducer</keyword>
<dbReference type="PROSITE" id="PS50112">
    <property type="entry name" value="PAS"/>
    <property type="match status" value="1"/>
</dbReference>
<comment type="subcellular location">
    <subcellularLocation>
        <location evidence="1">Cell inner membrane</location>
        <topology evidence="1">Multi-pass membrane protein</topology>
    </subcellularLocation>
</comment>
<dbReference type="CDD" id="cd11386">
    <property type="entry name" value="MCP_signal"/>
    <property type="match status" value="1"/>
</dbReference>
<feature type="domain" description="HAMP" evidence="13">
    <location>
        <begin position="213"/>
        <end position="265"/>
    </location>
</feature>
<dbReference type="InterPro" id="IPR004089">
    <property type="entry name" value="MCPsignal_dom"/>
</dbReference>
<dbReference type="SMART" id="SM00086">
    <property type="entry name" value="PAC"/>
    <property type="match status" value="1"/>
</dbReference>
<feature type="domain" description="Methyl-accepting transducer" evidence="11">
    <location>
        <begin position="270"/>
        <end position="499"/>
    </location>
</feature>
<dbReference type="InterPro" id="IPR001610">
    <property type="entry name" value="PAC"/>
</dbReference>
<evidence type="ECO:0000256" key="10">
    <source>
        <dbReference type="PROSITE-ProRule" id="PRU00284"/>
    </source>
</evidence>
<protein>
    <submittedName>
        <fullName evidence="14">PAS domain-containing protein</fullName>
    </submittedName>
</protein>
<evidence type="ECO:0000256" key="4">
    <source>
        <dbReference type="ARBA" id="ARBA00022500"/>
    </source>
</evidence>
<dbReference type="SUPFAM" id="SSF58104">
    <property type="entry name" value="Methyl-accepting chemotaxis protein (MCP) signaling domain"/>
    <property type="match status" value="1"/>
</dbReference>
<dbReference type="InterPro" id="IPR035965">
    <property type="entry name" value="PAS-like_dom_sf"/>
</dbReference>
<sequence length="513" mass="54418">MRQNLPVTQREFPFPADATLLSTTDEHSHVRYANESFLAVSGFTREELMGQPHNVVRHPDMPREAFADMWATLKAGQSWTALVKNRRKDGDHYWVRANATPIVRNGQLAGYMSVRTKPEPAEVKAADAVYARFVAGTQGRLAFHKGLIVHRGLMAWRSWGQVASLRTRVYGPMALIALFAVAEAVWNGDGMAGQVSAGLIALGFAALAGWIEAQVVRPLRAVVQQAQAVAAGQPTRSAALDRVDEIGLLQRTVNQAGLNLRALLDDVSAQVGGMTAVSREIASGNQDLSGRTEQAASSLQQTAASMEQMTGTVNNTSQTAHEAARKAASASEAASEGGRIVGDVVGTMGEISASARRISDIIGVIDGIAFQTNILALNAAVEAARAGEQGRGFAVVAGEVRNLAQRSATAAKEIKQLITESTERVDGGAALAERAGQAMESILRETRTVAQMIEAISRAAGEQTSGIGQVSSAVSQLDQMTQQNAALVEQSRSASASLSQRAERLAEAIGVFR</sequence>
<evidence type="ECO:0000259" key="11">
    <source>
        <dbReference type="PROSITE" id="PS50111"/>
    </source>
</evidence>
<dbReference type="SUPFAM" id="SSF55785">
    <property type="entry name" value="PYP-like sensor domain (PAS domain)"/>
    <property type="match status" value="1"/>
</dbReference>
<dbReference type="Proteomes" id="UP000503162">
    <property type="component" value="Chromosome"/>
</dbReference>
<proteinExistence type="inferred from homology"/>
<dbReference type="AlphaFoldDB" id="A0A6G8IC95"/>
<dbReference type="FunFam" id="3.30.450.20:FF:000046">
    <property type="entry name" value="Aerotaxis sensor receptor"/>
    <property type="match status" value="1"/>
</dbReference>
<dbReference type="PROSITE" id="PS50885">
    <property type="entry name" value="HAMP"/>
    <property type="match status" value="1"/>
</dbReference>
<dbReference type="SMART" id="SM00304">
    <property type="entry name" value="HAMP"/>
    <property type="match status" value="1"/>
</dbReference>
<keyword evidence="2" id="KW-1003">Cell membrane</keyword>
<dbReference type="KEGG" id="hcz:G9Q37_00175"/>
<evidence type="ECO:0000313" key="15">
    <source>
        <dbReference type="Proteomes" id="UP000503162"/>
    </source>
</evidence>
<dbReference type="Gene3D" id="1.10.287.950">
    <property type="entry name" value="Methyl-accepting chemotaxis protein"/>
    <property type="match status" value="1"/>
</dbReference>
<dbReference type="EMBL" id="CP049989">
    <property type="protein sequence ID" value="QIM50656.1"/>
    <property type="molecule type" value="Genomic_DNA"/>
</dbReference>